<name>A0A0P0W7Q9_ORYSJ</name>
<keyword evidence="2" id="KW-1185">Reference proteome</keyword>
<gene>
    <name evidence="1" type="ordered locus">Os04g0243800</name>
    <name evidence="1" type="ORF">OSNPB_040243800</name>
</gene>
<organism evidence="1 2">
    <name type="scientific">Oryza sativa subsp. japonica</name>
    <name type="common">Rice</name>
    <dbReference type="NCBI Taxonomy" id="39947"/>
    <lineage>
        <taxon>Eukaryota</taxon>
        <taxon>Viridiplantae</taxon>
        <taxon>Streptophyta</taxon>
        <taxon>Embryophyta</taxon>
        <taxon>Tracheophyta</taxon>
        <taxon>Spermatophyta</taxon>
        <taxon>Magnoliopsida</taxon>
        <taxon>Liliopsida</taxon>
        <taxon>Poales</taxon>
        <taxon>Poaceae</taxon>
        <taxon>BOP clade</taxon>
        <taxon>Oryzoideae</taxon>
        <taxon>Oryzeae</taxon>
        <taxon>Oryzinae</taxon>
        <taxon>Oryza</taxon>
        <taxon>Oryza sativa</taxon>
    </lineage>
</organism>
<sequence>MSSVLSRRLGRTDTLSMTIDEEIETRSAVDDRCRGMGGRAVGVGATAPRWFSAPLVRHSWSANLVASRVESRGQAIKLSGEAIVVQRRCGVGLLDRLLAAVRVAACWQGVALGLTRLAANGVIAGG</sequence>
<reference evidence="2" key="1">
    <citation type="journal article" date="2005" name="Nature">
        <title>The map-based sequence of the rice genome.</title>
        <authorList>
            <consortium name="International rice genome sequencing project (IRGSP)"/>
            <person name="Matsumoto T."/>
            <person name="Wu J."/>
            <person name="Kanamori H."/>
            <person name="Katayose Y."/>
            <person name="Fujisawa M."/>
            <person name="Namiki N."/>
            <person name="Mizuno H."/>
            <person name="Yamamoto K."/>
            <person name="Antonio B.A."/>
            <person name="Baba T."/>
            <person name="Sakata K."/>
            <person name="Nagamura Y."/>
            <person name="Aoki H."/>
            <person name="Arikawa K."/>
            <person name="Arita K."/>
            <person name="Bito T."/>
            <person name="Chiden Y."/>
            <person name="Fujitsuka N."/>
            <person name="Fukunaka R."/>
            <person name="Hamada M."/>
            <person name="Harada C."/>
            <person name="Hayashi A."/>
            <person name="Hijishita S."/>
            <person name="Honda M."/>
            <person name="Hosokawa S."/>
            <person name="Ichikawa Y."/>
            <person name="Idonuma A."/>
            <person name="Iijima M."/>
            <person name="Ikeda M."/>
            <person name="Ikeno M."/>
            <person name="Ito K."/>
            <person name="Ito S."/>
            <person name="Ito T."/>
            <person name="Ito Y."/>
            <person name="Ito Y."/>
            <person name="Iwabuchi A."/>
            <person name="Kamiya K."/>
            <person name="Karasawa W."/>
            <person name="Kurita K."/>
            <person name="Katagiri S."/>
            <person name="Kikuta A."/>
            <person name="Kobayashi H."/>
            <person name="Kobayashi N."/>
            <person name="Machita K."/>
            <person name="Maehara T."/>
            <person name="Masukawa M."/>
            <person name="Mizubayashi T."/>
            <person name="Mukai Y."/>
            <person name="Nagasaki H."/>
            <person name="Nagata Y."/>
            <person name="Naito S."/>
            <person name="Nakashima M."/>
            <person name="Nakama Y."/>
            <person name="Nakamichi Y."/>
            <person name="Nakamura M."/>
            <person name="Meguro A."/>
            <person name="Negishi M."/>
            <person name="Ohta I."/>
            <person name="Ohta T."/>
            <person name="Okamoto M."/>
            <person name="Ono N."/>
            <person name="Saji S."/>
            <person name="Sakaguchi M."/>
            <person name="Sakai K."/>
            <person name="Shibata M."/>
            <person name="Shimokawa T."/>
            <person name="Song J."/>
            <person name="Takazaki Y."/>
            <person name="Terasawa K."/>
            <person name="Tsugane M."/>
            <person name="Tsuji K."/>
            <person name="Ueda S."/>
            <person name="Waki K."/>
            <person name="Yamagata H."/>
            <person name="Yamamoto M."/>
            <person name="Yamamoto S."/>
            <person name="Yamane H."/>
            <person name="Yoshiki S."/>
            <person name="Yoshihara R."/>
            <person name="Yukawa K."/>
            <person name="Zhong H."/>
            <person name="Yano M."/>
            <person name="Yuan Q."/>
            <person name="Ouyang S."/>
            <person name="Liu J."/>
            <person name="Jones K.M."/>
            <person name="Gansberger K."/>
            <person name="Moffat K."/>
            <person name="Hill J."/>
            <person name="Bera J."/>
            <person name="Fadrosh D."/>
            <person name="Jin S."/>
            <person name="Johri S."/>
            <person name="Kim M."/>
            <person name="Overton L."/>
            <person name="Reardon M."/>
            <person name="Tsitrin T."/>
            <person name="Vuong H."/>
            <person name="Weaver B."/>
            <person name="Ciecko A."/>
            <person name="Tallon L."/>
            <person name="Jackson J."/>
            <person name="Pai G."/>
            <person name="Aken S.V."/>
            <person name="Utterback T."/>
            <person name="Reidmuller S."/>
            <person name="Feldblyum T."/>
            <person name="Hsiao J."/>
            <person name="Zismann V."/>
            <person name="Iobst S."/>
            <person name="de Vazeille A.R."/>
            <person name="Buell C.R."/>
            <person name="Ying K."/>
            <person name="Li Y."/>
            <person name="Lu T."/>
            <person name="Huang Y."/>
            <person name="Zhao Q."/>
            <person name="Feng Q."/>
            <person name="Zhang L."/>
            <person name="Zhu J."/>
            <person name="Weng Q."/>
            <person name="Mu J."/>
            <person name="Lu Y."/>
            <person name="Fan D."/>
            <person name="Liu Y."/>
            <person name="Guan J."/>
            <person name="Zhang Y."/>
            <person name="Yu S."/>
            <person name="Liu X."/>
            <person name="Zhang Y."/>
            <person name="Hong G."/>
            <person name="Han B."/>
            <person name="Choisne N."/>
            <person name="Demange N."/>
            <person name="Orjeda G."/>
            <person name="Samain S."/>
            <person name="Cattolico L."/>
            <person name="Pelletier E."/>
            <person name="Couloux A."/>
            <person name="Segurens B."/>
            <person name="Wincker P."/>
            <person name="D'Hont A."/>
            <person name="Scarpelli C."/>
            <person name="Weissenbach J."/>
            <person name="Salanoubat M."/>
            <person name="Quetier F."/>
            <person name="Yu Y."/>
            <person name="Kim H.R."/>
            <person name="Rambo T."/>
            <person name="Currie J."/>
            <person name="Collura K."/>
            <person name="Luo M."/>
            <person name="Yang T."/>
            <person name="Ammiraju J.S.S."/>
            <person name="Engler F."/>
            <person name="Soderlund C."/>
            <person name="Wing R.A."/>
            <person name="Palmer L.E."/>
            <person name="de la Bastide M."/>
            <person name="Spiegel L."/>
            <person name="Nascimento L."/>
            <person name="Zutavern T."/>
            <person name="O'Shaughnessy A."/>
            <person name="Dike S."/>
            <person name="Dedhia N."/>
            <person name="Preston R."/>
            <person name="Balija V."/>
            <person name="McCombie W.R."/>
            <person name="Chow T."/>
            <person name="Chen H."/>
            <person name="Chung M."/>
            <person name="Chen C."/>
            <person name="Shaw J."/>
            <person name="Wu H."/>
            <person name="Hsiao K."/>
            <person name="Chao Y."/>
            <person name="Chu M."/>
            <person name="Cheng C."/>
            <person name="Hour A."/>
            <person name="Lee P."/>
            <person name="Lin S."/>
            <person name="Lin Y."/>
            <person name="Liou J."/>
            <person name="Liu S."/>
            <person name="Hsing Y."/>
            <person name="Raghuvanshi S."/>
            <person name="Mohanty A."/>
            <person name="Bharti A.K."/>
            <person name="Gaur A."/>
            <person name="Gupta V."/>
            <person name="Kumar D."/>
            <person name="Ravi V."/>
            <person name="Vij S."/>
            <person name="Kapur A."/>
            <person name="Khurana P."/>
            <person name="Khurana P."/>
            <person name="Khurana J.P."/>
            <person name="Tyagi A.K."/>
            <person name="Gaikwad K."/>
            <person name="Singh A."/>
            <person name="Dalal V."/>
            <person name="Srivastava S."/>
            <person name="Dixit A."/>
            <person name="Pal A.K."/>
            <person name="Ghazi I.A."/>
            <person name="Yadav M."/>
            <person name="Pandit A."/>
            <person name="Bhargava A."/>
            <person name="Sureshbabu K."/>
            <person name="Batra K."/>
            <person name="Sharma T.R."/>
            <person name="Mohapatra T."/>
            <person name="Singh N.K."/>
            <person name="Messing J."/>
            <person name="Nelson A.B."/>
            <person name="Fuks G."/>
            <person name="Kavchok S."/>
            <person name="Keizer G."/>
            <person name="Linton E."/>
            <person name="Llaca V."/>
            <person name="Song R."/>
            <person name="Tanyolac B."/>
            <person name="Young S."/>
            <person name="Ho-Il K."/>
            <person name="Hahn J.H."/>
            <person name="Sangsakoo G."/>
            <person name="Vanavichit A."/>
            <person name="de Mattos Luiz.A.T."/>
            <person name="Zimmer P.D."/>
            <person name="Malone G."/>
            <person name="Dellagostin O."/>
            <person name="de Oliveira A.C."/>
            <person name="Bevan M."/>
            <person name="Bancroft I."/>
            <person name="Minx P."/>
            <person name="Cordum H."/>
            <person name="Wilson R."/>
            <person name="Cheng Z."/>
            <person name="Jin W."/>
            <person name="Jiang J."/>
            <person name="Leong S.A."/>
            <person name="Iwama H."/>
            <person name="Gojobori T."/>
            <person name="Itoh T."/>
            <person name="Niimura Y."/>
            <person name="Fujii Y."/>
            <person name="Habara T."/>
            <person name="Sakai H."/>
            <person name="Sato Y."/>
            <person name="Wilson G."/>
            <person name="Kumar K."/>
            <person name="McCouch S."/>
            <person name="Juretic N."/>
            <person name="Hoen D."/>
            <person name="Wright S."/>
            <person name="Bruskiewich R."/>
            <person name="Bureau T."/>
            <person name="Miyao A."/>
            <person name="Hirochika H."/>
            <person name="Nishikawa T."/>
            <person name="Kadowaki K."/>
            <person name="Sugiura M."/>
            <person name="Burr B."/>
            <person name="Sasaki T."/>
        </authorList>
    </citation>
    <scope>NUCLEOTIDE SEQUENCE [LARGE SCALE GENOMIC DNA]</scope>
    <source>
        <strain evidence="2">cv. Nipponbare</strain>
    </source>
</reference>
<evidence type="ECO:0000313" key="2">
    <source>
        <dbReference type="Proteomes" id="UP000059680"/>
    </source>
</evidence>
<protein>
    <submittedName>
        <fullName evidence="1">Os04g0243800 protein</fullName>
    </submittedName>
</protein>
<evidence type="ECO:0000313" key="1">
    <source>
        <dbReference type="EMBL" id="BAS88239.1"/>
    </source>
</evidence>
<dbReference type="PaxDb" id="39947-A0A0P0W7Q9"/>
<dbReference type="Proteomes" id="UP000059680">
    <property type="component" value="Chromosome 4"/>
</dbReference>
<reference evidence="1 2" key="3">
    <citation type="journal article" date="2013" name="Rice">
        <title>Improvement of the Oryza sativa Nipponbare reference genome using next generation sequence and optical map data.</title>
        <authorList>
            <person name="Kawahara Y."/>
            <person name="de la Bastide M."/>
            <person name="Hamilton J.P."/>
            <person name="Kanamori H."/>
            <person name="McCombie W.R."/>
            <person name="Ouyang S."/>
            <person name="Schwartz D.C."/>
            <person name="Tanaka T."/>
            <person name="Wu J."/>
            <person name="Zhou S."/>
            <person name="Childs K.L."/>
            <person name="Davidson R.M."/>
            <person name="Lin H."/>
            <person name="Quesada-Ocampo L."/>
            <person name="Vaillancourt B."/>
            <person name="Sakai H."/>
            <person name="Lee S.S."/>
            <person name="Kim J."/>
            <person name="Numa H."/>
            <person name="Itoh T."/>
            <person name="Buell C.R."/>
            <person name="Matsumoto T."/>
        </authorList>
    </citation>
    <scope>NUCLEOTIDE SEQUENCE [LARGE SCALE GENOMIC DNA]</scope>
    <source>
        <strain evidence="2">cv. Nipponbare</strain>
    </source>
</reference>
<accession>A0A0P0W7Q9</accession>
<reference evidence="1 2" key="2">
    <citation type="journal article" date="2013" name="Plant Cell Physiol.">
        <title>Rice Annotation Project Database (RAP-DB): an integrative and interactive database for rice genomics.</title>
        <authorList>
            <person name="Sakai H."/>
            <person name="Lee S.S."/>
            <person name="Tanaka T."/>
            <person name="Numa H."/>
            <person name="Kim J."/>
            <person name="Kawahara Y."/>
            <person name="Wakimoto H."/>
            <person name="Yang C.C."/>
            <person name="Iwamoto M."/>
            <person name="Abe T."/>
            <person name="Yamada Y."/>
            <person name="Muto A."/>
            <person name="Inokuchi H."/>
            <person name="Ikemura T."/>
            <person name="Matsumoto T."/>
            <person name="Sasaki T."/>
            <person name="Itoh T."/>
        </authorList>
    </citation>
    <scope>NUCLEOTIDE SEQUENCE [LARGE SCALE GENOMIC DNA]</scope>
    <source>
        <strain evidence="2">cv. Nipponbare</strain>
    </source>
</reference>
<dbReference type="InParanoid" id="A0A0P0W7Q9"/>
<proteinExistence type="predicted"/>
<dbReference type="AlphaFoldDB" id="A0A0P0W7Q9"/>
<dbReference type="EMBL" id="AP014960">
    <property type="protein sequence ID" value="BAS88239.1"/>
    <property type="molecule type" value="Genomic_DNA"/>
</dbReference>